<evidence type="ECO:0000313" key="1">
    <source>
        <dbReference type="EMBL" id="MEA5522081.1"/>
    </source>
</evidence>
<evidence type="ECO:0000313" key="2">
    <source>
        <dbReference type="Proteomes" id="UP001301728"/>
    </source>
</evidence>
<name>A0ABU5U579_9CYAN</name>
<accession>A0ABU5U579</accession>
<evidence type="ECO:0008006" key="3">
    <source>
        <dbReference type="Google" id="ProtNLM"/>
    </source>
</evidence>
<organism evidence="1 2">
    <name type="scientific">Limnoraphis robusta CCNP1315</name>
    <dbReference type="NCBI Taxonomy" id="3110306"/>
    <lineage>
        <taxon>Bacteria</taxon>
        <taxon>Bacillati</taxon>
        <taxon>Cyanobacteriota</taxon>
        <taxon>Cyanophyceae</taxon>
        <taxon>Oscillatoriophycideae</taxon>
        <taxon>Oscillatoriales</taxon>
        <taxon>Sirenicapillariaceae</taxon>
        <taxon>Limnoraphis</taxon>
    </lineage>
</organism>
<dbReference type="EMBL" id="JAYGHT010000145">
    <property type="protein sequence ID" value="MEA5522081.1"/>
    <property type="molecule type" value="Genomic_DNA"/>
</dbReference>
<comment type="caution">
    <text evidence="1">The sequence shown here is derived from an EMBL/GenBank/DDBJ whole genome shotgun (WGS) entry which is preliminary data.</text>
</comment>
<dbReference type="RefSeq" id="WP_323223404.1">
    <property type="nucleotide sequence ID" value="NZ_JAYGHT010000145.1"/>
</dbReference>
<proteinExistence type="predicted"/>
<sequence>MKLTKIDLSQIVAVGHNNGQLGLLIDRGDKIEYIEVPAPVAAYDGLQQVSNFANPRAISGRDQYLTTVRNFQPLDRCEENRFLFYKEESENAEPLIELECCDQDGYEYYPVDLESEEYSSETNTCDQLLNFRVPGYSY</sequence>
<protein>
    <recommendedName>
        <fullName evidence="3">KTSC domain-containing protein</fullName>
    </recommendedName>
</protein>
<dbReference type="Proteomes" id="UP001301728">
    <property type="component" value="Unassembled WGS sequence"/>
</dbReference>
<gene>
    <name evidence="1" type="ORF">VB854_24370</name>
</gene>
<reference evidence="1 2" key="1">
    <citation type="submission" date="2023-12" db="EMBL/GenBank/DDBJ databases">
        <title>Baltic Sea Cyanobacteria.</title>
        <authorList>
            <person name="Delbaje E."/>
            <person name="Fewer D.P."/>
            <person name="Shishido T.K."/>
        </authorList>
    </citation>
    <scope>NUCLEOTIDE SEQUENCE [LARGE SCALE GENOMIC DNA]</scope>
    <source>
        <strain evidence="1 2">CCNP 1315</strain>
    </source>
</reference>
<keyword evidence="2" id="KW-1185">Reference proteome</keyword>